<dbReference type="InterPro" id="IPR025665">
    <property type="entry name" value="Beta-barrel_OMP_2"/>
</dbReference>
<evidence type="ECO:0000313" key="3">
    <source>
        <dbReference type="EMBL" id="RTQ49151.1"/>
    </source>
</evidence>
<evidence type="ECO:0000313" key="4">
    <source>
        <dbReference type="Proteomes" id="UP000282184"/>
    </source>
</evidence>
<reference evidence="3 4" key="1">
    <citation type="submission" date="2018-12" db="EMBL/GenBank/DDBJ databases">
        <title>Hymenobacter gummosus sp. nov., isolated from a spring.</title>
        <authorList>
            <person name="Nie L."/>
        </authorList>
    </citation>
    <scope>NUCLEOTIDE SEQUENCE [LARGE SCALE GENOMIC DNA]</scope>
    <source>
        <strain evidence="3 4">KCTC 52166</strain>
    </source>
</reference>
<keyword evidence="4" id="KW-1185">Reference proteome</keyword>
<gene>
    <name evidence="3" type="ORF">EJV47_13465</name>
</gene>
<dbReference type="Proteomes" id="UP000282184">
    <property type="component" value="Unassembled WGS sequence"/>
</dbReference>
<protein>
    <submittedName>
        <fullName evidence="3">PorT family protein</fullName>
    </submittedName>
</protein>
<feature type="domain" description="Outer membrane protein beta-barrel" evidence="2">
    <location>
        <begin position="24"/>
        <end position="192"/>
    </location>
</feature>
<dbReference type="Pfam" id="PF13568">
    <property type="entry name" value="OMP_b-brl_2"/>
    <property type="match status" value="1"/>
</dbReference>
<comment type="caution">
    <text evidence="3">The sequence shown here is derived from an EMBL/GenBank/DDBJ whole genome shotgun (WGS) entry which is preliminary data.</text>
</comment>
<dbReference type="AlphaFoldDB" id="A0A3S0K4R1"/>
<feature type="signal peptide" evidence="1">
    <location>
        <begin position="1"/>
        <end position="23"/>
    </location>
</feature>
<name>A0A3S0K4R1_9BACT</name>
<organism evidence="3 4">
    <name type="scientific">Hymenobacter gummosus</name>
    <dbReference type="NCBI Taxonomy" id="1776032"/>
    <lineage>
        <taxon>Bacteria</taxon>
        <taxon>Pseudomonadati</taxon>
        <taxon>Bacteroidota</taxon>
        <taxon>Cytophagia</taxon>
        <taxon>Cytophagales</taxon>
        <taxon>Hymenobacteraceae</taxon>
        <taxon>Hymenobacter</taxon>
    </lineage>
</organism>
<feature type="chain" id="PRO_5018579402" evidence="1">
    <location>
        <begin position="24"/>
        <end position="238"/>
    </location>
</feature>
<proteinExistence type="predicted"/>
<dbReference type="EMBL" id="RXOF01000007">
    <property type="protein sequence ID" value="RTQ49151.1"/>
    <property type="molecule type" value="Genomic_DNA"/>
</dbReference>
<evidence type="ECO:0000256" key="1">
    <source>
        <dbReference type="SAM" id="SignalP"/>
    </source>
</evidence>
<keyword evidence="1" id="KW-0732">Signal</keyword>
<evidence type="ECO:0000259" key="2">
    <source>
        <dbReference type="Pfam" id="PF13568"/>
    </source>
</evidence>
<dbReference type="OrthoDB" id="949314at2"/>
<dbReference type="RefSeq" id="WP_126693682.1">
    <property type="nucleotide sequence ID" value="NZ_RXOF01000007.1"/>
</dbReference>
<accession>A0A3S0K4R1</accession>
<sequence>MSLRFTAVAAAFLVAVAAPAARAQFSMGPRVGLNLARFRVSPGLDEQHRLRPAAQVGVAAQVRMGRWALQPAFVFSQKGSVRRYTVDVTLPQGQRVVYQEKQTTRVPYLELPIHLAYTPRWARGVQVFAGPYVAVGIGGHMELTPESDNAPERTRYPISYPTLFGGGYSFRWQDVGLNAGLGYQHQRLLVQLQQSFGGTNVWPVRDAGQEIGGRYHRVTSLTLTYLFGPKPQPDFMLD</sequence>